<organism evidence="1 2">
    <name type="scientific">Phytophthora lilii</name>
    <dbReference type="NCBI Taxonomy" id="2077276"/>
    <lineage>
        <taxon>Eukaryota</taxon>
        <taxon>Sar</taxon>
        <taxon>Stramenopiles</taxon>
        <taxon>Oomycota</taxon>
        <taxon>Peronosporomycetes</taxon>
        <taxon>Peronosporales</taxon>
        <taxon>Peronosporaceae</taxon>
        <taxon>Phytophthora</taxon>
    </lineage>
</organism>
<protein>
    <submittedName>
        <fullName evidence="1">Unnamed protein product</fullName>
    </submittedName>
</protein>
<dbReference type="OrthoDB" id="125247at2759"/>
<proteinExistence type="predicted"/>
<reference evidence="1" key="1">
    <citation type="submission" date="2023-04" db="EMBL/GenBank/DDBJ databases">
        <title>Phytophthora lilii NBRC 32176.</title>
        <authorList>
            <person name="Ichikawa N."/>
            <person name="Sato H."/>
            <person name="Tonouchi N."/>
        </authorList>
    </citation>
    <scope>NUCLEOTIDE SEQUENCE</scope>
    <source>
        <strain evidence="1">NBRC 32176</strain>
    </source>
</reference>
<comment type="caution">
    <text evidence="1">The sequence shown here is derived from an EMBL/GenBank/DDBJ whole genome shotgun (WGS) entry which is preliminary data.</text>
</comment>
<keyword evidence="2" id="KW-1185">Reference proteome</keyword>
<accession>A0A9W6WYI8</accession>
<evidence type="ECO:0000313" key="2">
    <source>
        <dbReference type="Proteomes" id="UP001165083"/>
    </source>
</evidence>
<dbReference type="EMBL" id="BSXW01000422">
    <property type="protein sequence ID" value="GMF21905.1"/>
    <property type="molecule type" value="Genomic_DNA"/>
</dbReference>
<name>A0A9W6WYI8_9STRA</name>
<gene>
    <name evidence="1" type="ORF">Plil01_000868100</name>
</gene>
<evidence type="ECO:0000313" key="1">
    <source>
        <dbReference type="EMBL" id="GMF21905.1"/>
    </source>
</evidence>
<sequence length="220" mass="25446">MFAHETTPLNSVKEHQYCEDLITEDNIRDLLDTRPWEELENPKVAISFETDVGGRLGVFVSAYLEVEKKYLQAYWESTHNFPISAAKRQASPWLADLHKKRNNRRGHAGNAWKQVLCILIQAMRDGWCDLDILLDLFFLHSPRRSDKVIWYPGVVSRMANLADPNLHCPEPTTLLEALDECNEADPWRNHYRDDPNSHPAHQITRLTDKFFGVHVADADE</sequence>
<dbReference type="Proteomes" id="UP001165083">
    <property type="component" value="Unassembled WGS sequence"/>
</dbReference>
<dbReference type="AlphaFoldDB" id="A0A9W6WYI8"/>